<sequence>MAQRATPGVTRIGWIGTGVMGRWMCWHVLRSGYSVTLYNRTKEKAQPLLDEGARWADSPQEVAERSDIVFTMVGFPSDVREVYFSPKGILAGTRAGMILVDMTTTEPSLAKEIYEAAKAKGATALDAPVSGGDVGAREARLSIMVGGDRDAFEAVLPLFEVMGKNIVYQGGAGAGQHTKMCNQIVIAGTMIGVCEALLYGYKAGLDLETVLQSISKGAAACWTLDNLAPRILRRNFDPGFFVEHFVKDMEIALKEAAAMNLCLPGLALVHQLYVALKANGHGKKGTHALMLALEQLSNTTVAPMTPPHSEQPL</sequence>
<keyword evidence="1 6" id="KW-0560">Oxidoreductase</keyword>
<dbReference type="AlphaFoldDB" id="A0A2H5X9S8"/>
<feature type="active site" evidence="3">
    <location>
        <position position="179"/>
    </location>
</feature>
<dbReference type="EMBL" id="BEHT01000003">
    <property type="protein sequence ID" value="GBC97867.1"/>
    <property type="molecule type" value="Genomic_DNA"/>
</dbReference>
<protein>
    <submittedName>
        <fullName evidence="6">2-hydroxy-3-oxopropionate reductase</fullName>
        <ecNumber evidence="6">1.1.1.60</ecNumber>
    </submittedName>
</protein>
<dbReference type="InterPro" id="IPR006115">
    <property type="entry name" value="6PGDH_NADP-bd"/>
</dbReference>
<keyword evidence="2" id="KW-0520">NAD</keyword>
<dbReference type="Gene3D" id="1.10.1040.10">
    <property type="entry name" value="N-(1-d-carboxylethyl)-l-norvaline Dehydrogenase, domain 2"/>
    <property type="match status" value="1"/>
</dbReference>
<reference evidence="7" key="1">
    <citation type="submission" date="2017-09" db="EMBL/GenBank/DDBJ databases">
        <title>Metaegenomics of thermophilic ammonia-oxidizing enrichment culture.</title>
        <authorList>
            <person name="Kato S."/>
            <person name="Suzuki K."/>
        </authorList>
    </citation>
    <scope>NUCLEOTIDE SEQUENCE [LARGE SCALE GENOMIC DNA]</scope>
</reference>
<dbReference type="SUPFAM" id="SSF51735">
    <property type="entry name" value="NAD(P)-binding Rossmann-fold domains"/>
    <property type="match status" value="1"/>
</dbReference>
<dbReference type="Pfam" id="PF03446">
    <property type="entry name" value="NAD_binding_2"/>
    <property type="match status" value="1"/>
</dbReference>
<dbReference type="Gene3D" id="3.40.50.720">
    <property type="entry name" value="NAD(P)-binding Rossmann-like Domain"/>
    <property type="match status" value="1"/>
</dbReference>
<comment type="caution">
    <text evidence="6">The sequence shown here is derived from an EMBL/GenBank/DDBJ whole genome shotgun (WGS) entry which is preliminary data.</text>
</comment>
<dbReference type="EC" id="1.1.1.60" evidence="6"/>
<feature type="domain" description="6-phosphogluconate dehydrogenase NADP-binding" evidence="4">
    <location>
        <begin position="11"/>
        <end position="170"/>
    </location>
</feature>
<evidence type="ECO:0000313" key="7">
    <source>
        <dbReference type="Proteomes" id="UP000236173"/>
    </source>
</evidence>
<proteinExistence type="predicted"/>
<dbReference type="GO" id="GO:0050661">
    <property type="term" value="F:NADP binding"/>
    <property type="evidence" value="ECO:0007669"/>
    <property type="project" value="InterPro"/>
</dbReference>
<feature type="domain" description="3-hydroxyisobutyrate dehydrogenase-like NAD-binding" evidence="5">
    <location>
        <begin position="173"/>
        <end position="290"/>
    </location>
</feature>
<gene>
    <name evidence="6" type="primary">garR</name>
    <name evidence="6" type="ORF">HRbin17_00362</name>
</gene>
<dbReference type="InterPro" id="IPR015815">
    <property type="entry name" value="HIBADH-related"/>
</dbReference>
<dbReference type="SUPFAM" id="SSF48179">
    <property type="entry name" value="6-phosphogluconate dehydrogenase C-terminal domain-like"/>
    <property type="match status" value="1"/>
</dbReference>
<name>A0A2H5X9S8_9BACT</name>
<dbReference type="PIRSF" id="PIRSF000103">
    <property type="entry name" value="HIBADH"/>
    <property type="match status" value="1"/>
</dbReference>
<dbReference type="InterPro" id="IPR008927">
    <property type="entry name" value="6-PGluconate_DH-like_C_sf"/>
</dbReference>
<dbReference type="Proteomes" id="UP000236173">
    <property type="component" value="Unassembled WGS sequence"/>
</dbReference>
<evidence type="ECO:0000259" key="4">
    <source>
        <dbReference type="Pfam" id="PF03446"/>
    </source>
</evidence>
<dbReference type="InterPro" id="IPR036291">
    <property type="entry name" value="NAD(P)-bd_dom_sf"/>
</dbReference>
<dbReference type="InterPro" id="IPR029154">
    <property type="entry name" value="HIBADH-like_NADP-bd"/>
</dbReference>
<evidence type="ECO:0000256" key="2">
    <source>
        <dbReference type="ARBA" id="ARBA00023027"/>
    </source>
</evidence>
<dbReference type="InterPro" id="IPR013328">
    <property type="entry name" value="6PGD_dom2"/>
</dbReference>
<dbReference type="GO" id="GO:0051287">
    <property type="term" value="F:NAD binding"/>
    <property type="evidence" value="ECO:0007669"/>
    <property type="project" value="InterPro"/>
</dbReference>
<dbReference type="PANTHER" id="PTHR43060:SF15">
    <property type="entry name" value="3-HYDROXYISOBUTYRATE DEHYDROGENASE-LIKE 1, MITOCHONDRIAL-RELATED"/>
    <property type="match status" value="1"/>
</dbReference>
<evidence type="ECO:0000259" key="5">
    <source>
        <dbReference type="Pfam" id="PF14833"/>
    </source>
</evidence>
<evidence type="ECO:0000256" key="1">
    <source>
        <dbReference type="ARBA" id="ARBA00023002"/>
    </source>
</evidence>
<accession>A0A2H5X9S8</accession>
<dbReference type="Pfam" id="PF14833">
    <property type="entry name" value="NAD_binding_11"/>
    <property type="match status" value="1"/>
</dbReference>
<evidence type="ECO:0000313" key="6">
    <source>
        <dbReference type="EMBL" id="GBC97867.1"/>
    </source>
</evidence>
<evidence type="ECO:0000256" key="3">
    <source>
        <dbReference type="PIRSR" id="PIRSR000103-1"/>
    </source>
</evidence>
<organism evidence="6 7">
    <name type="scientific">Candidatus Fervidibacter japonicus</name>
    <dbReference type="NCBI Taxonomy" id="2035412"/>
    <lineage>
        <taxon>Bacteria</taxon>
        <taxon>Candidatus Fervidibacterota</taxon>
        <taxon>Candidatus Fervidibacter</taxon>
    </lineage>
</organism>
<dbReference type="PANTHER" id="PTHR43060">
    <property type="entry name" value="3-HYDROXYISOBUTYRATE DEHYDROGENASE-LIKE 1, MITOCHONDRIAL-RELATED"/>
    <property type="match status" value="1"/>
</dbReference>
<dbReference type="GO" id="GO:0008679">
    <property type="term" value="F:2-hydroxy-3-oxopropionate reductase activity"/>
    <property type="evidence" value="ECO:0007669"/>
    <property type="project" value="UniProtKB-EC"/>
</dbReference>